<dbReference type="Proteomes" id="UP000887458">
    <property type="component" value="Unassembled WGS sequence"/>
</dbReference>
<comment type="caution">
    <text evidence="1">The sequence shown here is derived from an EMBL/GenBank/DDBJ whole genome shotgun (WGS) entry which is preliminary data.</text>
</comment>
<gene>
    <name evidence="1" type="ORF">DERP_006987</name>
</gene>
<organism evidence="1 2">
    <name type="scientific">Dermatophagoides pteronyssinus</name>
    <name type="common">European house dust mite</name>
    <dbReference type="NCBI Taxonomy" id="6956"/>
    <lineage>
        <taxon>Eukaryota</taxon>
        <taxon>Metazoa</taxon>
        <taxon>Ecdysozoa</taxon>
        <taxon>Arthropoda</taxon>
        <taxon>Chelicerata</taxon>
        <taxon>Arachnida</taxon>
        <taxon>Acari</taxon>
        <taxon>Acariformes</taxon>
        <taxon>Sarcoptiformes</taxon>
        <taxon>Astigmata</taxon>
        <taxon>Psoroptidia</taxon>
        <taxon>Analgoidea</taxon>
        <taxon>Pyroglyphidae</taxon>
        <taxon>Dermatophagoidinae</taxon>
        <taxon>Dermatophagoides</taxon>
    </lineage>
</organism>
<reference evidence="1 2" key="1">
    <citation type="journal article" date="2018" name="J. Allergy Clin. Immunol.">
        <title>High-quality assembly of Dermatophagoides pteronyssinus genome and transcriptome reveals a wide range of novel allergens.</title>
        <authorList>
            <person name="Liu X.Y."/>
            <person name="Yang K.Y."/>
            <person name="Wang M.Q."/>
            <person name="Kwok J.S."/>
            <person name="Zeng X."/>
            <person name="Yang Z."/>
            <person name="Xiao X.J."/>
            <person name="Lau C.P."/>
            <person name="Li Y."/>
            <person name="Huang Z.M."/>
            <person name="Ba J.G."/>
            <person name="Yim A.K."/>
            <person name="Ouyang C.Y."/>
            <person name="Ngai S.M."/>
            <person name="Chan T.F."/>
            <person name="Leung E.L."/>
            <person name="Liu L."/>
            <person name="Liu Z.G."/>
            <person name="Tsui S.K."/>
        </authorList>
    </citation>
    <scope>NUCLEOTIDE SEQUENCE [LARGE SCALE GENOMIC DNA]</scope>
    <source>
        <strain evidence="1">Derp</strain>
    </source>
</reference>
<protein>
    <submittedName>
        <fullName evidence="1">Uncharacterized protein</fullName>
    </submittedName>
</protein>
<dbReference type="EMBL" id="NJHN03000012">
    <property type="protein sequence ID" value="KAH9426047.1"/>
    <property type="molecule type" value="Genomic_DNA"/>
</dbReference>
<sequence length="59" mass="6791">MKQTNRKIESVQIHCEKFLMKKQTDIKSSTTTTAVVSHQKIHSGSFTYFRARTGILFNS</sequence>
<reference evidence="1 2" key="2">
    <citation type="journal article" date="2022" name="Mol. Biol. Evol.">
        <title>Comparative Genomics Reveals Insights into the Divergent Evolution of Astigmatic Mites and Household Pest Adaptations.</title>
        <authorList>
            <person name="Xiong Q."/>
            <person name="Wan A.T."/>
            <person name="Liu X."/>
            <person name="Fung C.S."/>
            <person name="Xiao X."/>
            <person name="Malainual N."/>
            <person name="Hou J."/>
            <person name="Wang L."/>
            <person name="Wang M."/>
            <person name="Yang K.Y."/>
            <person name="Cui Y."/>
            <person name="Leung E.L."/>
            <person name="Nong W."/>
            <person name="Shin S.K."/>
            <person name="Au S.W."/>
            <person name="Jeong K.Y."/>
            <person name="Chew F.T."/>
            <person name="Hui J.H."/>
            <person name="Leung T.F."/>
            <person name="Tungtrongchitr A."/>
            <person name="Zhong N."/>
            <person name="Liu Z."/>
            <person name="Tsui S.K."/>
        </authorList>
    </citation>
    <scope>NUCLEOTIDE SEQUENCE [LARGE SCALE GENOMIC DNA]</scope>
    <source>
        <strain evidence="1">Derp</strain>
    </source>
</reference>
<evidence type="ECO:0000313" key="2">
    <source>
        <dbReference type="Proteomes" id="UP000887458"/>
    </source>
</evidence>
<evidence type="ECO:0000313" key="1">
    <source>
        <dbReference type="EMBL" id="KAH9426047.1"/>
    </source>
</evidence>
<keyword evidence="2" id="KW-1185">Reference proteome</keyword>
<proteinExistence type="predicted"/>
<accession>A0ABQ8JTZ5</accession>
<name>A0ABQ8JTZ5_DERPT</name>